<accession>A0A3B0P5V7</accession>
<evidence type="ECO:0000313" key="2">
    <source>
        <dbReference type="Proteomes" id="UP000259328"/>
    </source>
</evidence>
<protein>
    <submittedName>
        <fullName evidence="1">Uncharacterized protein</fullName>
    </submittedName>
</protein>
<gene>
    <name evidence="1" type="ORF">NCTC10124_00059</name>
</gene>
<dbReference type="EMBL" id="LS991953">
    <property type="protein sequence ID" value="SYV92342.1"/>
    <property type="molecule type" value="Genomic_DNA"/>
</dbReference>
<proteinExistence type="predicted"/>
<sequence length="69" mass="7270">MTFPHDASKVLRAILATVSKVKPILTASIGSLKLQAKGPCSLTKTAGVALKSKLFSLKCLIIFNPVLCS</sequence>
<evidence type="ECO:0000313" key="1">
    <source>
        <dbReference type="EMBL" id="SYV92342.1"/>
    </source>
</evidence>
<reference evidence="2" key="1">
    <citation type="submission" date="2018-06" db="EMBL/GenBank/DDBJ databases">
        <authorList>
            <consortium name="Pathogen Informatics"/>
        </authorList>
    </citation>
    <scope>NUCLEOTIDE SEQUENCE [LARGE SCALE GENOMIC DNA]</scope>
    <source>
        <strain evidence="2">NCTC10124</strain>
    </source>
</reference>
<name>A0A3B0P5V7_MYCSY</name>
<organism evidence="1 2">
    <name type="scientific">Mycoplasmopsis synoviae</name>
    <name type="common">Mycoplasma synoviae</name>
    <dbReference type="NCBI Taxonomy" id="2109"/>
    <lineage>
        <taxon>Bacteria</taxon>
        <taxon>Bacillati</taxon>
        <taxon>Mycoplasmatota</taxon>
        <taxon>Mycoplasmoidales</taxon>
        <taxon>Metamycoplasmataceae</taxon>
        <taxon>Mycoplasmopsis</taxon>
    </lineage>
</organism>
<dbReference type="AlphaFoldDB" id="A0A3B0P5V7"/>
<dbReference type="Proteomes" id="UP000259328">
    <property type="component" value="Chromosome"/>
</dbReference>